<evidence type="ECO:0000313" key="3">
    <source>
        <dbReference type="Proteomes" id="UP001628179"/>
    </source>
</evidence>
<name>A0ABQ0G4R7_9PEZI</name>
<dbReference type="EMBL" id="BAAFSV010000001">
    <property type="protein sequence ID" value="GAB1312555.1"/>
    <property type="molecule type" value="Genomic_DNA"/>
</dbReference>
<organism evidence="2 3">
    <name type="scientific">Madurella fahalii</name>
    <dbReference type="NCBI Taxonomy" id="1157608"/>
    <lineage>
        <taxon>Eukaryota</taxon>
        <taxon>Fungi</taxon>
        <taxon>Dikarya</taxon>
        <taxon>Ascomycota</taxon>
        <taxon>Pezizomycotina</taxon>
        <taxon>Sordariomycetes</taxon>
        <taxon>Sordariomycetidae</taxon>
        <taxon>Sordariales</taxon>
        <taxon>Sordariales incertae sedis</taxon>
        <taxon>Madurella</taxon>
    </lineage>
</organism>
<comment type="caution">
    <text evidence="2">The sequence shown here is derived from an EMBL/GenBank/DDBJ whole genome shotgun (WGS) entry which is preliminary data.</text>
</comment>
<feature type="region of interest" description="Disordered" evidence="1">
    <location>
        <begin position="84"/>
        <end position="112"/>
    </location>
</feature>
<evidence type="ECO:0000313" key="2">
    <source>
        <dbReference type="EMBL" id="GAB1312555.1"/>
    </source>
</evidence>
<gene>
    <name evidence="2" type="ORF">MFIFM68171_02765</name>
</gene>
<evidence type="ECO:0000256" key="1">
    <source>
        <dbReference type="SAM" id="MobiDB-lite"/>
    </source>
</evidence>
<reference evidence="2 3" key="1">
    <citation type="submission" date="2024-09" db="EMBL/GenBank/DDBJ databases">
        <title>Itraconazole resistance in Madurella fahalii resulting from another homologue of gene encoding cytochrome P450 14-alpha sterol demethylase (CYP51).</title>
        <authorList>
            <person name="Yoshioka I."/>
            <person name="Fahal A.H."/>
            <person name="Kaneko S."/>
            <person name="Yaguchi T."/>
        </authorList>
    </citation>
    <scope>NUCLEOTIDE SEQUENCE [LARGE SCALE GENOMIC DNA]</scope>
    <source>
        <strain evidence="2 3">IFM 68171</strain>
    </source>
</reference>
<accession>A0ABQ0G4R7</accession>
<feature type="compositionally biased region" description="Polar residues" evidence="1">
    <location>
        <begin position="84"/>
        <end position="94"/>
    </location>
</feature>
<keyword evidence="3" id="KW-1185">Reference proteome</keyword>
<sequence>MGRLGDETVKPAPSERCKIYVTDKSSQTRTLFLEKVYNPTSPIELIQSEFPFAQISRQAHSDASEFPSPEELIFSPNLVHARNGSESGNLTRLNGSEKVDPNTSLASPRAEAGHAYAAATHESQGHKNKRTRFSFAEAPPLPPCAKESLENRIIHVLNAVEEMGFENLDAVVTAYYTATFAEGSLPHYAQSTSRSRRLRQFLTDLHESSKSWVGREAQGYHDERIAAMEQTYEEEMARLVHSDTRGTEAEDETTSQLFKRDKQFLREQLPEIWSLLSKIARQANTAEADVSRAICVFLYILRVFK</sequence>
<dbReference type="Proteomes" id="UP001628179">
    <property type="component" value="Unassembled WGS sequence"/>
</dbReference>
<dbReference type="RefSeq" id="XP_070914288.1">
    <property type="nucleotide sequence ID" value="XM_071058187.1"/>
</dbReference>
<proteinExistence type="predicted"/>
<protein>
    <submittedName>
        <fullName evidence="2">Uncharacterized protein</fullName>
    </submittedName>
</protein>
<dbReference type="GeneID" id="98173510"/>